<keyword evidence="1" id="KW-0812">Transmembrane</keyword>
<dbReference type="AlphaFoldDB" id="A0A382ZN39"/>
<proteinExistence type="predicted"/>
<gene>
    <name evidence="2" type="ORF">METZ01_LOCUS449554</name>
</gene>
<protein>
    <submittedName>
        <fullName evidence="2">Uncharacterized protein</fullName>
    </submittedName>
</protein>
<feature type="transmembrane region" description="Helical" evidence="1">
    <location>
        <begin position="15"/>
        <end position="33"/>
    </location>
</feature>
<feature type="non-terminal residue" evidence="2">
    <location>
        <position position="158"/>
    </location>
</feature>
<keyword evidence="1" id="KW-0472">Membrane</keyword>
<feature type="transmembrane region" description="Helical" evidence="1">
    <location>
        <begin position="115"/>
        <end position="133"/>
    </location>
</feature>
<feature type="transmembrane region" description="Helical" evidence="1">
    <location>
        <begin position="40"/>
        <end position="62"/>
    </location>
</feature>
<organism evidence="2">
    <name type="scientific">marine metagenome</name>
    <dbReference type="NCBI Taxonomy" id="408172"/>
    <lineage>
        <taxon>unclassified sequences</taxon>
        <taxon>metagenomes</taxon>
        <taxon>ecological metagenomes</taxon>
    </lineage>
</organism>
<feature type="transmembrane region" description="Helical" evidence="1">
    <location>
        <begin position="82"/>
        <end position="103"/>
    </location>
</feature>
<sequence length="158" mass="16996">MSAARRLPLPLDRRLFALFVILQVVVAAAALYLPSKLFAVAALGIAGGIYLVGVLIWPWIIVPAVVVTTAMDITGQLIKETGIGIPVTGFHLSLMLMSIGIFTNTCLRRRFTFPVFELRGPLAVLWGAMAFSLTYTPALADGSVGVFRTLALIAFLYG</sequence>
<accession>A0A382ZN39</accession>
<evidence type="ECO:0000256" key="1">
    <source>
        <dbReference type="SAM" id="Phobius"/>
    </source>
</evidence>
<keyword evidence="1" id="KW-1133">Transmembrane helix</keyword>
<reference evidence="2" key="1">
    <citation type="submission" date="2018-05" db="EMBL/GenBank/DDBJ databases">
        <authorList>
            <person name="Lanie J.A."/>
            <person name="Ng W.-L."/>
            <person name="Kazmierczak K.M."/>
            <person name="Andrzejewski T.M."/>
            <person name="Davidsen T.M."/>
            <person name="Wayne K.J."/>
            <person name="Tettelin H."/>
            <person name="Glass J.I."/>
            <person name="Rusch D."/>
            <person name="Podicherti R."/>
            <person name="Tsui H.-C.T."/>
            <person name="Winkler M.E."/>
        </authorList>
    </citation>
    <scope>NUCLEOTIDE SEQUENCE</scope>
</reference>
<dbReference type="EMBL" id="UINC01185138">
    <property type="protein sequence ID" value="SVD96700.1"/>
    <property type="molecule type" value="Genomic_DNA"/>
</dbReference>
<evidence type="ECO:0000313" key="2">
    <source>
        <dbReference type="EMBL" id="SVD96700.1"/>
    </source>
</evidence>
<name>A0A382ZN39_9ZZZZ</name>